<evidence type="ECO:0000313" key="3">
    <source>
        <dbReference type="Proteomes" id="UP000299102"/>
    </source>
</evidence>
<proteinExistence type="predicted"/>
<dbReference type="EMBL" id="BGZK01000228">
    <property type="protein sequence ID" value="GBP30083.1"/>
    <property type="molecule type" value="Genomic_DNA"/>
</dbReference>
<reference evidence="2 3" key="1">
    <citation type="journal article" date="2019" name="Commun. Biol.">
        <title>The bagworm genome reveals a unique fibroin gene that provides high tensile strength.</title>
        <authorList>
            <person name="Kono N."/>
            <person name="Nakamura H."/>
            <person name="Ohtoshi R."/>
            <person name="Tomita M."/>
            <person name="Numata K."/>
            <person name="Arakawa K."/>
        </authorList>
    </citation>
    <scope>NUCLEOTIDE SEQUENCE [LARGE SCALE GENOMIC DNA]</scope>
</reference>
<keyword evidence="3" id="KW-1185">Reference proteome</keyword>
<accession>A0A4C1UUB3</accession>
<dbReference type="Proteomes" id="UP000299102">
    <property type="component" value="Unassembled WGS sequence"/>
</dbReference>
<sequence length="91" mass="9807">MCLREHVVPSVQDVVNALMTTILISSQPALGLRSTPSIRTKKKDALINERHALLDVGTNRCASGVERSTKSNATKTQPADANAMPYSNNSD</sequence>
<gene>
    <name evidence="2" type="ORF">EVAR_14602_1</name>
</gene>
<evidence type="ECO:0000256" key="1">
    <source>
        <dbReference type="SAM" id="MobiDB-lite"/>
    </source>
</evidence>
<name>A0A4C1UUB3_EUMVA</name>
<evidence type="ECO:0000313" key="2">
    <source>
        <dbReference type="EMBL" id="GBP30083.1"/>
    </source>
</evidence>
<organism evidence="2 3">
    <name type="scientific">Eumeta variegata</name>
    <name type="common">Bagworm moth</name>
    <name type="synonym">Eumeta japonica</name>
    <dbReference type="NCBI Taxonomy" id="151549"/>
    <lineage>
        <taxon>Eukaryota</taxon>
        <taxon>Metazoa</taxon>
        <taxon>Ecdysozoa</taxon>
        <taxon>Arthropoda</taxon>
        <taxon>Hexapoda</taxon>
        <taxon>Insecta</taxon>
        <taxon>Pterygota</taxon>
        <taxon>Neoptera</taxon>
        <taxon>Endopterygota</taxon>
        <taxon>Lepidoptera</taxon>
        <taxon>Glossata</taxon>
        <taxon>Ditrysia</taxon>
        <taxon>Tineoidea</taxon>
        <taxon>Psychidae</taxon>
        <taxon>Oiketicinae</taxon>
        <taxon>Eumeta</taxon>
    </lineage>
</organism>
<feature type="region of interest" description="Disordered" evidence="1">
    <location>
        <begin position="63"/>
        <end position="91"/>
    </location>
</feature>
<protein>
    <submittedName>
        <fullName evidence="2">Uncharacterized protein</fullName>
    </submittedName>
</protein>
<feature type="compositionally biased region" description="Polar residues" evidence="1">
    <location>
        <begin position="70"/>
        <end position="91"/>
    </location>
</feature>
<comment type="caution">
    <text evidence="2">The sequence shown here is derived from an EMBL/GenBank/DDBJ whole genome shotgun (WGS) entry which is preliminary data.</text>
</comment>
<dbReference type="AlphaFoldDB" id="A0A4C1UUB3"/>